<dbReference type="EC" id="2.7.7.7" evidence="12"/>
<dbReference type="GO" id="GO:1902975">
    <property type="term" value="P:mitotic DNA replication initiation"/>
    <property type="evidence" value="ECO:0007669"/>
    <property type="project" value="InterPro"/>
</dbReference>
<dbReference type="HOGENOM" id="CLU_001718_0_0_1"/>
<evidence type="ECO:0000256" key="13">
    <source>
        <dbReference type="SAM" id="MobiDB-lite"/>
    </source>
</evidence>
<sequence>MRAAEVSTGVDWFQVVDDSAADGAASTPEPASSAPASGGGTGSLPRCEEDGTLSFYWLDAYEDELHAPGSLYLIGKAADGDGGFASCCVQLKGCERNVYVLPRETDADGAPVSFVDVFNEVSALCRKHKIAKFKCKRVERQYAFEEPGVPATSAYLKLVYSGEYPALPADAVGETFSRVFGARTSCLELLLLKRRIAGPCWLTLSGVAAATSSASWTKYEVALPEGKKGITVRRDPPPAPPLIVAALHVQTILNAKNQPEIALASVISHRGVAADGATSNPTALSSFSVVRKLDKAWPWDLTRTIQKDKVRLEVVGNERGLLNFLIARLHQLDPDVLVGHNIAGHDISVLLSRLSTFKVAHWSKIGRMRVRNMPRLSSSGGSFGGGGNWAEWSVVAGRLMCDTFVSARELLPSQRSYSLKELARTQLSANKPELEQAAIAGAFDETGTLLQLVRCVENDAFLSLQLMFRLQVLPLTKQLTGLAGNLWSKSLQGKRAERIEYLLLHEFHRLKYLAPDKESYAVRTAKRKAKAVEAGNDPDDEDDGGGRRGEGQTGRKKPAYAGGLVLEPKRGFYDKFVLLLDFNSLYPSIVQEYNICFTTISRPTPDPDGVMPLAVPPPASVEQGVLPRLIGTLVARRREVKALLKKEQDAGRRAQLDIRQKALKIMANSMYGCLGFEGSRFYARALAELITSRGRDALMHAVEIAQGANMDVIYGDTDSIMVYSATDSLPEARKMAETLKREINKHYRCMEIDLDGLMQAMLLLKKKKYAALLVEEKAPGKLSVTRETKGLDLVRRDWCTLSREAGSAVLDFILSGKPKEEVVSSILAYLSEVADKVGKNEMPLDAFVITKQLTKAPKDYPDGKNQPHVVVAKAMMEQGESVPAGSVIEYVVTADESKSSVAERAHHPKTVLKAEGFLQVDVAWYMAQQLHPPIWRLCEPIDGITSEQVAECLGLDATKFKSHSLSNDGGALPRDRLAAPSDLQRFADCEPLSVRCAACKTTAPLKGLLSDGTDGTPPGEWIGASGPLGCGACGARLPRTAVSNALTLAMRKAIAAYYTAPLQCDEPSCCERARSVSTHISRDDAGLPLFPACTVVRGRGRSRGPGGREDARPVTRALSVPAGALPRPHDAHRHRPLAAHAAPLVPLPLRRGRRKDQGCRRGEAARRDARRGASAQPRRRRRPQPPGGLGAGAAGRVRL</sequence>
<feature type="compositionally biased region" description="Low complexity" evidence="13">
    <location>
        <begin position="21"/>
        <end position="36"/>
    </location>
</feature>
<feature type="region of interest" description="Disordered" evidence="13">
    <location>
        <begin position="528"/>
        <end position="558"/>
    </location>
</feature>
<comment type="similarity">
    <text evidence="2 12">Belongs to the DNA polymerase type-B family.</text>
</comment>
<dbReference type="InterPro" id="IPR006172">
    <property type="entry name" value="DNA-dir_DNA_pol_B"/>
</dbReference>
<evidence type="ECO:0000256" key="1">
    <source>
        <dbReference type="ARBA" id="ARBA00004123"/>
    </source>
</evidence>
<dbReference type="Gene3D" id="3.30.420.10">
    <property type="entry name" value="Ribonuclease H-like superfamily/Ribonuclease H"/>
    <property type="match status" value="1"/>
</dbReference>
<feature type="compositionally biased region" description="Basic and acidic residues" evidence="13">
    <location>
        <begin position="1155"/>
        <end position="1171"/>
    </location>
</feature>
<comment type="subcellular location">
    <subcellularLocation>
        <location evidence="1">Nucleus</location>
    </subcellularLocation>
</comment>
<dbReference type="InterPro" id="IPR017964">
    <property type="entry name" value="DNA-dir_DNA_pol_B_CS"/>
</dbReference>
<keyword evidence="4 12" id="KW-0548">Nucleotidyltransferase</keyword>
<keyword evidence="3 12" id="KW-0808">Transferase</keyword>
<dbReference type="InterPro" id="IPR006133">
    <property type="entry name" value="DNA-dir_DNA_pol_B_exonuc"/>
</dbReference>
<dbReference type="InterPro" id="IPR043502">
    <property type="entry name" value="DNA/RNA_pol_sf"/>
</dbReference>
<reference evidence="18" key="1">
    <citation type="journal article" date="2013" name="Nature">
        <title>Pan genome of the phytoplankton Emiliania underpins its global distribution.</title>
        <authorList>
            <person name="Read B.A."/>
            <person name="Kegel J."/>
            <person name="Klute M.J."/>
            <person name="Kuo A."/>
            <person name="Lefebvre S.C."/>
            <person name="Maumus F."/>
            <person name="Mayer C."/>
            <person name="Miller J."/>
            <person name="Monier A."/>
            <person name="Salamov A."/>
            <person name="Young J."/>
            <person name="Aguilar M."/>
            <person name="Claverie J.M."/>
            <person name="Frickenhaus S."/>
            <person name="Gonzalez K."/>
            <person name="Herman E.K."/>
            <person name="Lin Y.C."/>
            <person name="Napier J."/>
            <person name="Ogata H."/>
            <person name="Sarno A.F."/>
            <person name="Shmutz J."/>
            <person name="Schroeder D."/>
            <person name="de Vargas C."/>
            <person name="Verret F."/>
            <person name="von Dassow P."/>
            <person name="Valentin K."/>
            <person name="Van de Peer Y."/>
            <person name="Wheeler G."/>
            <person name="Dacks J.B."/>
            <person name="Delwiche C.F."/>
            <person name="Dyhrman S.T."/>
            <person name="Glockner G."/>
            <person name="John U."/>
            <person name="Richards T."/>
            <person name="Worden A.Z."/>
            <person name="Zhang X."/>
            <person name="Grigoriev I.V."/>
            <person name="Allen A.E."/>
            <person name="Bidle K."/>
            <person name="Borodovsky M."/>
            <person name="Bowler C."/>
            <person name="Brownlee C."/>
            <person name="Cock J.M."/>
            <person name="Elias M."/>
            <person name="Gladyshev V.N."/>
            <person name="Groth M."/>
            <person name="Guda C."/>
            <person name="Hadaegh A."/>
            <person name="Iglesias-Rodriguez M.D."/>
            <person name="Jenkins J."/>
            <person name="Jones B.M."/>
            <person name="Lawson T."/>
            <person name="Leese F."/>
            <person name="Lindquist E."/>
            <person name="Lobanov A."/>
            <person name="Lomsadze A."/>
            <person name="Malik S.B."/>
            <person name="Marsh M.E."/>
            <person name="Mackinder L."/>
            <person name="Mock T."/>
            <person name="Mueller-Roeber B."/>
            <person name="Pagarete A."/>
            <person name="Parker M."/>
            <person name="Probert I."/>
            <person name="Quesneville H."/>
            <person name="Raines C."/>
            <person name="Rensing S.A."/>
            <person name="Riano-Pachon D.M."/>
            <person name="Richier S."/>
            <person name="Rokitta S."/>
            <person name="Shiraiwa Y."/>
            <person name="Soanes D.M."/>
            <person name="van der Giezen M."/>
            <person name="Wahlund T.M."/>
            <person name="Williams B."/>
            <person name="Wilson W."/>
            <person name="Wolfe G."/>
            <person name="Wurch L.L."/>
        </authorList>
    </citation>
    <scope>NUCLEOTIDE SEQUENCE</scope>
</reference>
<dbReference type="RefSeq" id="XP_005779905.1">
    <property type="nucleotide sequence ID" value="XM_005779848.1"/>
</dbReference>
<feature type="compositionally biased region" description="Low complexity" evidence="13">
    <location>
        <begin position="1138"/>
        <end position="1149"/>
    </location>
</feature>
<dbReference type="STRING" id="2903.R1EWX3"/>
<dbReference type="GeneID" id="17272994"/>
<dbReference type="Gene3D" id="1.10.132.60">
    <property type="entry name" value="DNA polymerase family B, C-terminal domain"/>
    <property type="match status" value="1"/>
</dbReference>
<proteinExistence type="inferred from homology"/>
<dbReference type="SMART" id="SM00486">
    <property type="entry name" value="POLBc"/>
    <property type="match status" value="1"/>
</dbReference>
<dbReference type="CDD" id="cd05532">
    <property type="entry name" value="POLBc_alpha"/>
    <property type="match status" value="1"/>
</dbReference>
<dbReference type="GO" id="GO:0003887">
    <property type="term" value="F:DNA-directed DNA polymerase activity"/>
    <property type="evidence" value="ECO:0007669"/>
    <property type="project" value="UniProtKB-KW"/>
</dbReference>
<dbReference type="GO" id="GO:0006272">
    <property type="term" value="P:leading strand elongation"/>
    <property type="evidence" value="ECO:0007669"/>
    <property type="project" value="TreeGrafter"/>
</dbReference>
<evidence type="ECO:0000259" key="16">
    <source>
        <dbReference type="Pfam" id="PF08996"/>
    </source>
</evidence>
<evidence type="ECO:0000256" key="10">
    <source>
        <dbReference type="ARBA" id="ARBA00023125"/>
    </source>
</evidence>
<dbReference type="PANTHER" id="PTHR45861:SF1">
    <property type="entry name" value="DNA POLYMERASE ALPHA CATALYTIC SUBUNIT"/>
    <property type="match status" value="1"/>
</dbReference>
<feature type="domain" description="Zinc finger DNA-directed DNA polymerase family B alpha" evidence="16">
    <location>
        <begin position="981"/>
        <end position="1086"/>
    </location>
</feature>
<keyword evidence="9 12" id="KW-0239">DNA-directed DNA polymerase</keyword>
<evidence type="ECO:0000313" key="18">
    <source>
        <dbReference type="Proteomes" id="UP000013827"/>
    </source>
</evidence>
<dbReference type="AlphaFoldDB" id="A0A0D3JVE1"/>
<dbReference type="InterPro" id="IPR015088">
    <property type="entry name" value="Znf_DNA-dir_DNA_pol_B_alpha"/>
</dbReference>
<keyword evidence="18" id="KW-1185">Reference proteome</keyword>
<dbReference type="Gene3D" id="1.10.287.690">
    <property type="entry name" value="Helix hairpin bin"/>
    <property type="match status" value="1"/>
</dbReference>
<dbReference type="CDD" id="cd05776">
    <property type="entry name" value="DNA_polB_alpha_exo"/>
    <property type="match status" value="1"/>
</dbReference>
<name>A0A0D3JVE1_EMIH1</name>
<feature type="region of interest" description="Disordered" evidence="13">
    <location>
        <begin position="1138"/>
        <end position="1199"/>
    </location>
</feature>
<dbReference type="GO" id="GO:0003682">
    <property type="term" value="F:chromatin binding"/>
    <property type="evidence" value="ECO:0007669"/>
    <property type="project" value="TreeGrafter"/>
</dbReference>
<dbReference type="SUPFAM" id="SSF53098">
    <property type="entry name" value="Ribonuclease H-like"/>
    <property type="match status" value="1"/>
</dbReference>
<dbReference type="NCBIfam" id="TIGR00592">
    <property type="entry name" value="pol2"/>
    <property type="match status" value="1"/>
</dbReference>
<dbReference type="eggNOG" id="KOG0970">
    <property type="taxonomic scope" value="Eukaryota"/>
</dbReference>
<dbReference type="KEGG" id="ehx:EMIHUDRAFT_535648"/>
<keyword evidence="6" id="KW-0479">Metal-binding</keyword>
<dbReference type="GO" id="GO:0000166">
    <property type="term" value="F:nucleotide binding"/>
    <property type="evidence" value="ECO:0007669"/>
    <property type="project" value="InterPro"/>
</dbReference>
<evidence type="ECO:0000256" key="9">
    <source>
        <dbReference type="ARBA" id="ARBA00022932"/>
    </source>
</evidence>
<dbReference type="GO" id="GO:0003697">
    <property type="term" value="F:single-stranded DNA binding"/>
    <property type="evidence" value="ECO:0007669"/>
    <property type="project" value="TreeGrafter"/>
</dbReference>
<evidence type="ECO:0000256" key="12">
    <source>
        <dbReference type="RuleBase" id="RU000442"/>
    </source>
</evidence>
<dbReference type="InterPro" id="IPR045846">
    <property type="entry name" value="POLBc_alpha"/>
</dbReference>
<evidence type="ECO:0000256" key="7">
    <source>
        <dbReference type="ARBA" id="ARBA00022771"/>
    </source>
</evidence>
<dbReference type="InterPro" id="IPR038256">
    <property type="entry name" value="Pol_alpha_znc_sf"/>
</dbReference>
<evidence type="ECO:0000256" key="8">
    <source>
        <dbReference type="ARBA" id="ARBA00022833"/>
    </source>
</evidence>
<dbReference type="InterPro" id="IPR006134">
    <property type="entry name" value="DNA-dir_DNA_pol_B_multi_dom"/>
</dbReference>
<dbReference type="GO" id="GO:0006273">
    <property type="term" value="P:lagging strand elongation"/>
    <property type="evidence" value="ECO:0007669"/>
    <property type="project" value="TreeGrafter"/>
</dbReference>
<dbReference type="InterPro" id="IPR036397">
    <property type="entry name" value="RNaseH_sf"/>
</dbReference>
<dbReference type="Gene3D" id="1.10.3200.20">
    <property type="entry name" value="DNA Polymerase alpha, zinc finger"/>
    <property type="match status" value="1"/>
</dbReference>
<dbReference type="GO" id="GO:0008270">
    <property type="term" value="F:zinc ion binding"/>
    <property type="evidence" value="ECO:0007669"/>
    <property type="project" value="UniProtKB-KW"/>
</dbReference>
<dbReference type="FunFam" id="1.10.132.60:FF:000004">
    <property type="entry name" value="DNA polymerase"/>
    <property type="match status" value="1"/>
</dbReference>
<dbReference type="PRINTS" id="PR00106">
    <property type="entry name" value="DNAPOLB"/>
</dbReference>
<dbReference type="Gene3D" id="3.90.1600.10">
    <property type="entry name" value="Palm domain of DNA polymerase"/>
    <property type="match status" value="1"/>
</dbReference>
<keyword evidence="8" id="KW-0862">Zinc</keyword>
<dbReference type="SUPFAM" id="SSF56672">
    <property type="entry name" value="DNA/RNA polymerases"/>
    <property type="match status" value="1"/>
</dbReference>
<dbReference type="InterPro" id="IPR042087">
    <property type="entry name" value="DNA_pol_B_thumb"/>
</dbReference>
<dbReference type="InterPro" id="IPR012337">
    <property type="entry name" value="RNaseH-like_sf"/>
</dbReference>
<keyword evidence="11" id="KW-0539">Nucleus</keyword>
<evidence type="ECO:0000256" key="5">
    <source>
        <dbReference type="ARBA" id="ARBA00022705"/>
    </source>
</evidence>
<dbReference type="Gene3D" id="3.30.70.2820">
    <property type="match status" value="1"/>
</dbReference>
<dbReference type="PROSITE" id="PS00116">
    <property type="entry name" value="DNA_POLYMERASE_B"/>
    <property type="match status" value="1"/>
</dbReference>
<dbReference type="Gene3D" id="2.40.50.730">
    <property type="match status" value="1"/>
</dbReference>
<dbReference type="GO" id="GO:0005658">
    <property type="term" value="C:alpha DNA polymerase:primase complex"/>
    <property type="evidence" value="ECO:0007669"/>
    <property type="project" value="TreeGrafter"/>
</dbReference>
<dbReference type="Pfam" id="PF00136">
    <property type="entry name" value="DNA_pol_B"/>
    <property type="match status" value="1"/>
</dbReference>
<evidence type="ECO:0000313" key="17">
    <source>
        <dbReference type="EnsemblProtists" id="EOD27476"/>
    </source>
</evidence>
<dbReference type="InterPro" id="IPR023211">
    <property type="entry name" value="DNA_pol_palm_dom_sf"/>
</dbReference>
<dbReference type="PaxDb" id="2903-EOD27476"/>
<evidence type="ECO:0000259" key="14">
    <source>
        <dbReference type="Pfam" id="PF00136"/>
    </source>
</evidence>
<evidence type="ECO:0000256" key="11">
    <source>
        <dbReference type="ARBA" id="ARBA00023242"/>
    </source>
</evidence>
<organism evidence="17 18">
    <name type="scientific">Emiliania huxleyi (strain CCMP1516)</name>
    <dbReference type="NCBI Taxonomy" id="280463"/>
    <lineage>
        <taxon>Eukaryota</taxon>
        <taxon>Haptista</taxon>
        <taxon>Haptophyta</taxon>
        <taxon>Prymnesiophyceae</taxon>
        <taxon>Isochrysidales</taxon>
        <taxon>Noelaerhabdaceae</taxon>
        <taxon>Emiliania</taxon>
    </lineage>
</organism>
<feature type="domain" description="DNA-directed DNA polymerase family B multifunctional" evidence="14">
    <location>
        <begin position="486"/>
        <end position="941"/>
    </location>
</feature>
<evidence type="ECO:0000259" key="15">
    <source>
        <dbReference type="Pfam" id="PF03104"/>
    </source>
</evidence>
<dbReference type="Pfam" id="PF03104">
    <property type="entry name" value="DNA_pol_B_exo1"/>
    <property type="match status" value="1"/>
</dbReference>
<evidence type="ECO:0000256" key="4">
    <source>
        <dbReference type="ARBA" id="ARBA00022695"/>
    </source>
</evidence>
<comment type="catalytic activity">
    <reaction evidence="12">
        <text>DNA(n) + a 2'-deoxyribonucleoside 5'-triphosphate = DNA(n+1) + diphosphate</text>
        <dbReference type="Rhea" id="RHEA:22508"/>
        <dbReference type="Rhea" id="RHEA-COMP:17339"/>
        <dbReference type="Rhea" id="RHEA-COMP:17340"/>
        <dbReference type="ChEBI" id="CHEBI:33019"/>
        <dbReference type="ChEBI" id="CHEBI:61560"/>
        <dbReference type="ChEBI" id="CHEBI:173112"/>
        <dbReference type="EC" id="2.7.7.7"/>
    </reaction>
</comment>
<dbReference type="GO" id="GO:0003688">
    <property type="term" value="F:DNA replication origin binding"/>
    <property type="evidence" value="ECO:0007669"/>
    <property type="project" value="TreeGrafter"/>
</dbReference>
<dbReference type="FunFam" id="3.30.70.2820:FF:000001">
    <property type="entry name" value="DNA polymerase"/>
    <property type="match status" value="1"/>
</dbReference>
<dbReference type="PANTHER" id="PTHR45861">
    <property type="entry name" value="DNA POLYMERASE ALPHA CATALYTIC SUBUNIT"/>
    <property type="match status" value="1"/>
</dbReference>
<evidence type="ECO:0000256" key="6">
    <source>
        <dbReference type="ARBA" id="ARBA00022723"/>
    </source>
</evidence>
<evidence type="ECO:0000256" key="3">
    <source>
        <dbReference type="ARBA" id="ARBA00022679"/>
    </source>
</evidence>
<keyword evidence="5 12" id="KW-0235">DNA replication</keyword>
<dbReference type="Pfam" id="PF08996">
    <property type="entry name" value="zf-DNA_Pol"/>
    <property type="match status" value="1"/>
</dbReference>
<reference evidence="17" key="2">
    <citation type="submission" date="2024-10" db="UniProtKB">
        <authorList>
            <consortium name="EnsemblProtists"/>
        </authorList>
    </citation>
    <scope>IDENTIFICATION</scope>
</reference>
<keyword evidence="10 12" id="KW-0238">DNA-binding</keyword>
<keyword evidence="7" id="KW-0863">Zinc-finger</keyword>
<accession>A0A0D3JVE1</accession>
<dbReference type="Proteomes" id="UP000013827">
    <property type="component" value="Unassembled WGS sequence"/>
</dbReference>
<feature type="region of interest" description="Disordered" evidence="13">
    <location>
        <begin position="21"/>
        <end position="44"/>
    </location>
</feature>
<evidence type="ECO:0000256" key="2">
    <source>
        <dbReference type="ARBA" id="ARBA00005755"/>
    </source>
</evidence>
<feature type="domain" description="DNA-directed DNA polymerase family B exonuclease" evidence="15">
    <location>
        <begin position="178"/>
        <end position="421"/>
    </location>
</feature>
<dbReference type="EnsemblProtists" id="EOD27476">
    <property type="protein sequence ID" value="EOD27476"/>
    <property type="gene ID" value="EMIHUDRAFT_535648"/>
</dbReference>
<protein>
    <recommendedName>
        <fullName evidence="12">DNA polymerase</fullName>
        <ecNumber evidence="12">2.7.7.7</ecNumber>
    </recommendedName>
</protein>